<dbReference type="EMBL" id="JAHWGI010001040">
    <property type="protein sequence ID" value="KAK3921605.1"/>
    <property type="molecule type" value="Genomic_DNA"/>
</dbReference>
<evidence type="ECO:0000313" key="2">
    <source>
        <dbReference type="Proteomes" id="UP001219518"/>
    </source>
</evidence>
<accession>A0AAE1LJC9</accession>
<reference evidence="1" key="1">
    <citation type="submission" date="2021-07" db="EMBL/GenBank/DDBJ databases">
        <authorList>
            <person name="Catto M.A."/>
            <person name="Jacobson A."/>
            <person name="Kennedy G."/>
            <person name="Labadie P."/>
            <person name="Hunt B.G."/>
            <person name="Srinivasan R."/>
        </authorList>
    </citation>
    <scope>NUCLEOTIDE SEQUENCE</scope>
    <source>
        <strain evidence="1">PL_HMW_Pooled</strain>
        <tissue evidence="1">Head</tissue>
    </source>
</reference>
<protein>
    <submittedName>
        <fullName evidence="1">Vacuolar proton translocating ATPase 100 kDa subunit</fullName>
    </submittedName>
</protein>
<dbReference type="AlphaFoldDB" id="A0AAE1LJC9"/>
<evidence type="ECO:0000313" key="1">
    <source>
        <dbReference type="EMBL" id="KAK3921605.1"/>
    </source>
</evidence>
<keyword evidence="2" id="KW-1185">Reference proteome</keyword>
<proteinExistence type="predicted"/>
<reference evidence="1" key="2">
    <citation type="journal article" date="2023" name="BMC Genomics">
        <title>Pest status, molecular evolution, and epigenetic factors derived from the genome assembly of Frankliniella fusca, a thysanopteran phytovirus vector.</title>
        <authorList>
            <person name="Catto M.A."/>
            <person name="Labadie P.E."/>
            <person name="Jacobson A.L."/>
            <person name="Kennedy G.G."/>
            <person name="Srinivasan R."/>
            <person name="Hunt B.G."/>
        </authorList>
    </citation>
    <scope>NUCLEOTIDE SEQUENCE</scope>
    <source>
        <strain evidence="1">PL_HMW_Pooled</strain>
    </source>
</reference>
<gene>
    <name evidence="1" type="ORF">KUF71_010777</name>
</gene>
<dbReference type="Proteomes" id="UP001219518">
    <property type="component" value="Unassembled WGS sequence"/>
</dbReference>
<organism evidence="1 2">
    <name type="scientific">Frankliniella fusca</name>
    <dbReference type="NCBI Taxonomy" id="407009"/>
    <lineage>
        <taxon>Eukaryota</taxon>
        <taxon>Metazoa</taxon>
        <taxon>Ecdysozoa</taxon>
        <taxon>Arthropoda</taxon>
        <taxon>Hexapoda</taxon>
        <taxon>Insecta</taxon>
        <taxon>Pterygota</taxon>
        <taxon>Neoptera</taxon>
        <taxon>Paraneoptera</taxon>
        <taxon>Thysanoptera</taxon>
        <taxon>Terebrantia</taxon>
        <taxon>Thripoidea</taxon>
        <taxon>Thripidae</taxon>
        <taxon>Frankliniella</taxon>
    </lineage>
</organism>
<comment type="caution">
    <text evidence="1">The sequence shown here is derived from an EMBL/GenBank/DDBJ whole genome shotgun (WGS) entry which is preliminary data.</text>
</comment>
<name>A0AAE1LJC9_9NEOP</name>
<sequence length="70" mass="7737">MTMLLCKIQFTPSTSFEIDSAHLTFSSLGTMSLIQNIDKGIHGLTQHDLDKEDKMNFDASKKTCSARVTG</sequence>